<dbReference type="EMBL" id="VWKB01000016">
    <property type="protein sequence ID" value="KAA4097806.1"/>
    <property type="molecule type" value="Genomic_DNA"/>
</dbReference>
<evidence type="ECO:0000313" key="2">
    <source>
        <dbReference type="EMBL" id="KAA3954533.1"/>
    </source>
</evidence>
<name>A0A5M5EFX3_BACOV</name>
<dbReference type="Proteomes" id="UP001214017">
    <property type="component" value="Unassembled WGS sequence"/>
</dbReference>
<accession>A0A5M5EFX3</accession>
<proteinExistence type="predicted"/>
<dbReference type="EMBL" id="VWLE01000010">
    <property type="protein sequence ID" value="KAA3954533.1"/>
    <property type="molecule type" value="Genomic_DNA"/>
</dbReference>
<dbReference type="Proteomes" id="UP000473905">
    <property type="component" value="Unassembled WGS sequence"/>
</dbReference>
<dbReference type="SUPFAM" id="SSF82185">
    <property type="entry name" value="Histone H3 K4-specific methyltransferase SET7/9 N-terminal domain"/>
    <property type="match status" value="1"/>
</dbReference>
<evidence type="ECO:0000256" key="1">
    <source>
        <dbReference type="SAM" id="SignalP"/>
    </source>
</evidence>
<gene>
    <name evidence="3" type="ORF">F3D66_12705</name>
    <name evidence="2" type="ORF">F3D71_01890</name>
    <name evidence="4" type="ORF">PO240_08920</name>
</gene>
<organism evidence="3 6">
    <name type="scientific">Bacteroides ovatus</name>
    <dbReference type="NCBI Taxonomy" id="28116"/>
    <lineage>
        <taxon>Bacteria</taxon>
        <taxon>Pseudomonadati</taxon>
        <taxon>Bacteroidota</taxon>
        <taxon>Bacteroidia</taxon>
        <taxon>Bacteroidales</taxon>
        <taxon>Bacteroidaceae</taxon>
        <taxon>Bacteroides</taxon>
    </lineage>
</organism>
<evidence type="ECO:0000313" key="5">
    <source>
        <dbReference type="Proteomes" id="UP000323717"/>
    </source>
</evidence>
<keyword evidence="6" id="KW-1185">Reference proteome</keyword>
<feature type="signal peptide" evidence="1">
    <location>
        <begin position="1"/>
        <end position="20"/>
    </location>
</feature>
<evidence type="ECO:0008006" key="7">
    <source>
        <dbReference type="Google" id="ProtNLM"/>
    </source>
</evidence>
<reference evidence="5 6" key="1">
    <citation type="journal article" date="2019" name="Nat. Med.">
        <title>A library of human gut bacterial isolates paired with longitudinal multiomics data enables mechanistic microbiome research.</title>
        <authorList>
            <person name="Poyet M."/>
            <person name="Groussin M."/>
            <person name="Gibbons S.M."/>
            <person name="Avila-Pacheco J."/>
            <person name="Jiang X."/>
            <person name="Kearney S.M."/>
            <person name="Perrotta A.R."/>
            <person name="Berdy B."/>
            <person name="Zhao S."/>
            <person name="Lieberman T.D."/>
            <person name="Swanson P.K."/>
            <person name="Smith M."/>
            <person name="Roesemann S."/>
            <person name="Alexander J.E."/>
            <person name="Rich S.A."/>
            <person name="Livny J."/>
            <person name="Vlamakis H."/>
            <person name="Clish C."/>
            <person name="Bullock K."/>
            <person name="Deik A."/>
            <person name="Scott J."/>
            <person name="Pierce K.A."/>
            <person name="Xavier R.J."/>
            <person name="Alm E.J."/>
        </authorList>
    </citation>
    <scope>NUCLEOTIDE SEQUENCE [LARGE SCALE GENOMIC DNA]</scope>
    <source>
        <strain evidence="3 6">BIOML-A134</strain>
        <strain evidence="2 5">BIOML-A163</strain>
    </source>
</reference>
<evidence type="ECO:0000313" key="6">
    <source>
        <dbReference type="Proteomes" id="UP000473905"/>
    </source>
</evidence>
<protein>
    <recommendedName>
        <fullName evidence="7">Toxin-antitoxin system YwqK family antitoxin</fullName>
    </recommendedName>
</protein>
<feature type="chain" id="PRO_5044621891" description="Toxin-antitoxin system YwqK family antitoxin" evidence="1">
    <location>
        <begin position="21"/>
        <end position="450"/>
    </location>
</feature>
<dbReference type="AlphaFoldDB" id="A0A5M5EFX3"/>
<evidence type="ECO:0000313" key="4">
    <source>
        <dbReference type="EMBL" id="MDC2407988.1"/>
    </source>
</evidence>
<evidence type="ECO:0000313" key="3">
    <source>
        <dbReference type="EMBL" id="KAA4097806.1"/>
    </source>
</evidence>
<dbReference type="Gene3D" id="3.90.930.1">
    <property type="match status" value="1"/>
</dbReference>
<dbReference type="RefSeq" id="WP_128832544.1">
    <property type="nucleotide sequence ID" value="NZ_CAAKNR010000111.1"/>
</dbReference>
<comment type="caution">
    <text evidence="3">The sequence shown here is derived from an EMBL/GenBank/DDBJ whole genome shotgun (WGS) entry which is preliminary data.</text>
</comment>
<reference evidence="4" key="2">
    <citation type="submission" date="2022-10" db="EMBL/GenBank/DDBJ databases">
        <title>Human gut microbiome strain richness.</title>
        <authorList>
            <person name="Chen-Liaw A."/>
        </authorList>
    </citation>
    <scope>NUCLEOTIDE SEQUENCE</scope>
    <source>
        <strain evidence="4">F7_m1001271B151109d0_201107</strain>
    </source>
</reference>
<dbReference type="Proteomes" id="UP000323717">
    <property type="component" value="Unassembled WGS sequence"/>
</dbReference>
<sequence>MKKYKLVLFTMLVCNLNIFAQKVDTLYYDNNWKGVETKQFASFIRYVSYAQDGNYRNKFRTYFNTGELNSEGDFISIDKYDDSKSEFGAWKSYYKNGKLQTDWDVVDGKGKCINYYENGNKKEEFELVNGTQNGIAISYFENGLIHTKGDCVNGKYNGIFYQFTEKGDACSQAEYKNGEPAKPYYTYSTQDGFVAKYKMSDGTLYLEMPSINEKQVYHQKGDTWDYYMKNGLCLMVNASINKDYGKYFTLYVVLTNNSVQPITFNPALITAYKKKKDKVKNLNVLNSDEYMAKVSRRQNWGSFFNALNESMAASKAGYSASSTQTNSSYSGATVSGAVGAAVGTNGATVGAAVGVSGYAGSLSTSSTTVGYNGAAAYQAELIASGRIAEYNNQMLQERQMKDEGYLKITTVNPGETITGYVNIQYEKGDELSINIPIDSVVYPFVWDISK</sequence>
<dbReference type="EMBL" id="JAQNWR010000004">
    <property type="protein sequence ID" value="MDC2407988.1"/>
    <property type="molecule type" value="Genomic_DNA"/>
</dbReference>
<keyword evidence="1" id="KW-0732">Signal</keyword>